<sequence>MTEQQLKKGYWHVDKESKLPNQVISLVDDYLPAERLRLLITQTHLSPYQQKKNYEHWCEILPSLSEVKTLYLPSKVNQKIFDAVCQMPNLEGLHIKWSGIKKLDSLVNLKKLKHFYLGSSSQVQSIEVFTELSNLESLETENLKLISDFSAIAKLQQLQGLGINGSMWTAQKIDSLEPIRNLKELKYLSLRNSQIKDKSFDPILGLQQLVRFDSSWNYPESEFDKLKTMANLRYGNIQTSGKEIWS</sequence>
<evidence type="ECO:0000313" key="2">
    <source>
        <dbReference type="Proteomes" id="UP000516305"/>
    </source>
</evidence>
<keyword evidence="2" id="KW-1185">Reference proteome</keyword>
<dbReference type="Gene3D" id="3.80.10.10">
    <property type="entry name" value="Ribonuclease Inhibitor"/>
    <property type="match status" value="1"/>
</dbReference>
<dbReference type="AlphaFoldDB" id="A0A7H0VHH0"/>
<dbReference type="KEGG" id="chyd:H4K34_04835"/>
<dbReference type="RefSeq" id="WP_210759694.1">
    <property type="nucleotide sequence ID" value="NZ_CP060139.1"/>
</dbReference>
<name>A0A7H0VHH0_9FLAO</name>
<gene>
    <name evidence="1" type="ORF">H4K34_04835</name>
</gene>
<accession>A0A7H0VHH0</accession>
<proteinExistence type="predicted"/>
<organism evidence="1 2">
    <name type="scientific">Croceimicrobium hydrocarbonivorans</name>
    <dbReference type="NCBI Taxonomy" id="2761580"/>
    <lineage>
        <taxon>Bacteria</taxon>
        <taxon>Pseudomonadati</taxon>
        <taxon>Bacteroidota</taxon>
        <taxon>Flavobacteriia</taxon>
        <taxon>Flavobacteriales</taxon>
        <taxon>Owenweeksiaceae</taxon>
        <taxon>Croceimicrobium</taxon>
    </lineage>
</organism>
<evidence type="ECO:0000313" key="1">
    <source>
        <dbReference type="EMBL" id="QNR25168.1"/>
    </source>
</evidence>
<protein>
    <recommendedName>
        <fullName evidence="3">Leucine-rich repeat domain-containing protein</fullName>
    </recommendedName>
</protein>
<reference evidence="1 2" key="1">
    <citation type="submission" date="2020-08" db="EMBL/GenBank/DDBJ databases">
        <title>Croceimicrobium hydrocarbonivorans gen. nov., sp. nov., a novel marine bacterium isolated from a bacterial consortium that degrades polyethylene terephthalate.</title>
        <authorList>
            <person name="Liu R."/>
        </authorList>
    </citation>
    <scope>NUCLEOTIDE SEQUENCE [LARGE SCALE GENOMIC DNA]</scope>
    <source>
        <strain evidence="1 2">A20-9</strain>
    </source>
</reference>
<dbReference type="SUPFAM" id="SSF52058">
    <property type="entry name" value="L domain-like"/>
    <property type="match status" value="1"/>
</dbReference>
<dbReference type="Proteomes" id="UP000516305">
    <property type="component" value="Chromosome"/>
</dbReference>
<evidence type="ECO:0008006" key="3">
    <source>
        <dbReference type="Google" id="ProtNLM"/>
    </source>
</evidence>
<dbReference type="InterPro" id="IPR032675">
    <property type="entry name" value="LRR_dom_sf"/>
</dbReference>
<dbReference type="EMBL" id="CP060139">
    <property type="protein sequence ID" value="QNR25168.1"/>
    <property type="molecule type" value="Genomic_DNA"/>
</dbReference>